<dbReference type="PANTHER" id="PTHR19143">
    <property type="entry name" value="FIBRINOGEN/TENASCIN/ANGIOPOEITIN"/>
    <property type="match status" value="1"/>
</dbReference>
<dbReference type="RefSeq" id="XP_009064285.1">
    <property type="nucleotide sequence ID" value="XM_009066037.1"/>
</dbReference>
<dbReference type="InterPro" id="IPR050373">
    <property type="entry name" value="Fibrinogen_C-term_domain"/>
</dbReference>
<dbReference type="AlphaFoldDB" id="V3ZL45"/>
<dbReference type="OMA" id="YNHFRID"/>
<dbReference type="OrthoDB" id="6275059at2759"/>
<evidence type="ECO:0000313" key="3">
    <source>
        <dbReference type="Proteomes" id="UP000030746"/>
    </source>
</evidence>
<feature type="non-terminal residue" evidence="2">
    <location>
        <position position="1"/>
    </location>
</feature>
<dbReference type="SUPFAM" id="SSF56496">
    <property type="entry name" value="Fibrinogen C-terminal domain-like"/>
    <property type="match status" value="1"/>
</dbReference>
<dbReference type="CTD" id="20251396"/>
<protein>
    <recommendedName>
        <fullName evidence="1">Fibrinogen C-terminal domain-containing protein</fullName>
    </recommendedName>
</protein>
<dbReference type="Proteomes" id="UP000030746">
    <property type="component" value="Unassembled WGS sequence"/>
</dbReference>
<feature type="domain" description="Fibrinogen C-terminal" evidence="1">
    <location>
        <begin position="1"/>
        <end position="130"/>
    </location>
</feature>
<dbReference type="PROSITE" id="PS51406">
    <property type="entry name" value="FIBRINOGEN_C_2"/>
    <property type="match status" value="1"/>
</dbReference>
<dbReference type="GO" id="GO:0005615">
    <property type="term" value="C:extracellular space"/>
    <property type="evidence" value="ECO:0007669"/>
    <property type="project" value="TreeGrafter"/>
</dbReference>
<dbReference type="STRING" id="225164.V3ZL45"/>
<dbReference type="GeneID" id="20251396"/>
<proteinExistence type="predicted"/>
<feature type="non-terminal residue" evidence="2">
    <location>
        <position position="130"/>
    </location>
</feature>
<evidence type="ECO:0000313" key="2">
    <source>
        <dbReference type="EMBL" id="ESO85002.1"/>
    </source>
</evidence>
<dbReference type="Gene3D" id="3.90.215.10">
    <property type="entry name" value="Gamma Fibrinogen, chain A, domain 1"/>
    <property type="match status" value="1"/>
</dbReference>
<dbReference type="InterPro" id="IPR002181">
    <property type="entry name" value="Fibrinogen_a/b/g_C_dom"/>
</dbReference>
<dbReference type="EMBL" id="KB203357">
    <property type="protein sequence ID" value="ESO85002.1"/>
    <property type="molecule type" value="Genomic_DNA"/>
</dbReference>
<dbReference type="HOGENOM" id="CLU_038628_7_4_1"/>
<dbReference type="KEGG" id="lgi:LOTGIDRAFT_57454"/>
<gene>
    <name evidence="2" type="ORF">LOTGIDRAFT_57454</name>
</gene>
<organism evidence="2 3">
    <name type="scientific">Lottia gigantea</name>
    <name type="common">Giant owl limpet</name>
    <dbReference type="NCBI Taxonomy" id="225164"/>
    <lineage>
        <taxon>Eukaryota</taxon>
        <taxon>Metazoa</taxon>
        <taxon>Spiralia</taxon>
        <taxon>Lophotrochozoa</taxon>
        <taxon>Mollusca</taxon>
        <taxon>Gastropoda</taxon>
        <taxon>Patellogastropoda</taxon>
        <taxon>Lottioidea</taxon>
        <taxon>Lottiidae</taxon>
        <taxon>Lottia</taxon>
    </lineage>
</organism>
<dbReference type="Gene3D" id="4.10.530.10">
    <property type="entry name" value="Gamma-fibrinogen Carboxyl Terminal Fragment, domain 2"/>
    <property type="match status" value="1"/>
</dbReference>
<evidence type="ECO:0000259" key="1">
    <source>
        <dbReference type="PROSITE" id="PS51406"/>
    </source>
</evidence>
<keyword evidence="3" id="KW-1185">Reference proteome</keyword>
<dbReference type="InterPro" id="IPR036056">
    <property type="entry name" value="Fibrinogen-like_C"/>
</dbReference>
<dbReference type="Pfam" id="PF00147">
    <property type="entry name" value="Fibrinogen_C"/>
    <property type="match status" value="1"/>
</dbReference>
<dbReference type="InterPro" id="IPR014716">
    <property type="entry name" value="Fibrinogen_a/b/g_C_1"/>
</dbReference>
<reference evidence="2 3" key="1">
    <citation type="journal article" date="2013" name="Nature">
        <title>Insights into bilaterian evolution from three spiralian genomes.</title>
        <authorList>
            <person name="Simakov O."/>
            <person name="Marletaz F."/>
            <person name="Cho S.J."/>
            <person name="Edsinger-Gonzales E."/>
            <person name="Havlak P."/>
            <person name="Hellsten U."/>
            <person name="Kuo D.H."/>
            <person name="Larsson T."/>
            <person name="Lv J."/>
            <person name="Arendt D."/>
            <person name="Savage R."/>
            <person name="Osoegawa K."/>
            <person name="de Jong P."/>
            <person name="Grimwood J."/>
            <person name="Chapman J.A."/>
            <person name="Shapiro H."/>
            <person name="Aerts A."/>
            <person name="Otillar R.P."/>
            <person name="Terry A.Y."/>
            <person name="Boore J.L."/>
            <person name="Grigoriev I.V."/>
            <person name="Lindberg D.R."/>
            <person name="Seaver E.C."/>
            <person name="Weisblat D.A."/>
            <person name="Putnam N.H."/>
            <person name="Rokhsar D.S."/>
        </authorList>
    </citation>
    <scope>NUCLEOTIDE SEQUENCE [LARGE SCALE GENOMIC DNA]</scope>
</reference>
<accession>V3ZL45</accession>
<sequence length="130" mass="14760">RRLDGRPENFNRSWEEYKKGFGHTDSNFWLGFDKVKHILNNDGNGFQLDFDMTDTNNDNCQYNVGNFNIGNEASNFTGTFTAVGHCSKWCEGSIDFNNFRTNGKPFSTFDHDSYGNGCPAAQASGWWFGN</sequence>
<name>V3ZL45_LOTGI</name>